<sequence>MGFFGSFLSNKVADLTAQVVGITRQDTQTASTETTTQNITNPSMQHLDTEKTSLNQIESHKSNAHENPTATTTNQNINTPAQKPTSLNLPQMGGNQNTSCNIRQDDTEGEKHTKMGEARQGSTGSQENKRKLARQSVESDETVIALTNSEEMNDNHMTDEIDGDIKPVNEKQNELESKKQNGKHGSKEEKQESTTDKRDPAKHSDNRETDTRSIHTDTKRDGRQVSDNKGDKSAEEGKENAEGKDDKEGTKKKEGKGFFSNFMSATKASLIRAKSLGKETKATGAEVEVGEVGC</sequence>
<name>A0AAE1EV71_PETCI</name>
<feature type="compositionally biased region" description="Basic and acidic residues" evidence="1">
    <location>
        <begin position="103"/>
        <end position="117"/>
    </location>
</feature>
<organism evidence="2 3">
    <name type="scientific">Petrolisthes cinctipes</name>
    <name type="common">Flat porcelain crab</name>
    <dbReference type="NCBI Taxonomy" id="88211"/>
    <lineage>
        <taxon>Eukaryota</taxon>
        <taxon>Metazoa</taxon>
        <taxon>Ecdysozoa</taxon>
        <taxon>Arthropoda</taxon>
        <taxon>Crustacea</taxon>
        <taxon>Multicrustacea</taxon>
        <taxon>Malacostraca</taxon>
        <taxon>Eumalacostraca</taxon>
        <taxon>Eucarida</taxon>
        <taxon>Decapoda</taxon>
        <taxon>Pleocyemata</taxon>
        <taxon>Anomura</taxon>
        <taxon>Galatheoidea</taxon>
        <taxon>Porcellanidae</taxon>
        <taxon>Petrolisthes</taxon>
    </lineage>
</organism>
<evidence type="ECO:0000313" key="3">
    <source>
        <dbReference type="Proteomes" id="UP001286313"/>
    </source>
</evidence>
<keyword evidence="3" id="KW-1185">Reference proteome</keyword>
<feature type="region of interest" description="Disordered" evidence="1">
    <location>
        <begin position="64"/>
        <end position="258"/>
    </location>
</feature>
<protein>
    <submittedName>
        <fullName evidence="2">Uncharacterized protein</fullName>
    </submittedName>
</protein>
<comment type="caution">
    <text evidence="2">The sequence shown here is derived from an EMBL/GenBank/DDBJ whole genome shotgun (WGS) entry which is preliminary data.</text>
</comment>
<gene>
    <name evidence="2" type="ORF">Pcinc_032100</name>
</gene>
<evidence type="ECO:0000313" key="2">
    <source>
        <dbReference type="EMBL" id="KAK3861994.1"/>
    </source>
</evidence>
<proteinExistence type="predicted"/>
<feature type="compositionally biased region" description="Basic and acidic residues" evidence="1">
    <location>
        <begin position="153"/>
        <end position="256"/>
    </location>
</feature>
<dbReference type="Proteomes" id="UP001286313">
    <property type="component" value="Unassembled WGS sequence"/>
</dbReference>
<dbReference type="AlphaFoldDB" id="A0AAE1EV71"/>
<accession>A0AAE1EV71</accession>
<reference evidence="2" key="1">
    <citation type="submission" date="2023-10" db="EMBL/GenBank/DDBJ databases">
        <title>Genome assemblies of two species of porcelain crab, Petrolisthes cinctipes and Petrolisthes manimaculis (Anomura: Porcellanidae).</title>
        <authorList>
            <person name="Angst P."/>
        </authorList>
    </citation>
    <scope>NUCLEOTIDE SEQUENCE</scope>
    <source>
        <strain evidence="2">PB745_01</strain>
        <tissue evidence="2">Gill</tissue>
    </source>
</reference>
<dbReference type="EMBL" id="JAWQEG010004358">
    <property type="protein sequence ID" value="KAK3861994.1"/>
    <property type="molecule type" value="Genomic_DNA"/>
</dbReference>
<feature type="compositionally biased region" description="Polar residues" evidence="1">
    <location>
        <begin position="65"/>
        <end position="102"/>
    </location>
</feature>
<evidence type="ECO:0000256" key="1">
    <source>
        <dbReference type="SAM" id="MobiDB-lite"/>
    </source>
</evidence>